<reference evidence="8 9" key="1">
    <citation type="journal article" date="2019" name="PLoS Genet.">
        <title>Convergent evolution of linked mating-type loci in basidiomycete fungi.</title>
        <authorList>
            <person name="Sun S."/>
            <person name="Coelho M.A."/>
            <person name="Heitman J."/>
            <person name="Nowrousian M."/>
        </authorList>
    </citation>
    <scope>NUCLEOTIDE SEQUENCE [LARGE SCALE GENOMIC DNA]</scope>
    <source>
        <strain evidence="8 9">CBS 4282</strain>
    </source>
</reference>
<name>A0A7D8V094_VANHU</name>
<feature type="binding site" evidence="5">
    <location>
        <position position="265"/>
    </location>
    <ligand>
        <name>substrate</name>
    </ligand>
</feature>
<dbReference type="AlphaFoldDB" id="A0A7D8V094"/>
<accession>A0A7D8V094</accession>
<organism evidence="8 9">
    <name type="scientific">Vanrija humicola</name>
    <name type="common">Yeast</name>
    <name type="synonym">Cryptococcus humicola</name>
    <dbReference type="NCBI Taxonomy" id="5417"/>
    <lineage>
        <taxon>Eukaryota</taxon>
        <taxon>Fungi</taxon>
        <taxon>Dikarya</taxon>
        <taxon>Basidiomycota</taxon>
        <taxon>Agaricomycotina</taxon>
        <taxon>Tremellomycetes</taxon>
        <taxon>Trichosporonales</taxon>
        <taxon>Trichosporonaceae</taxon>
        <taxon>Vanrija</taxon>
    </lineage>
</organism>
<evidence type="ECO:0000256" key="1">
    <source>
        <dbReference type="ARBA" id="ARBA00022438"/>
    </source>
</evidence>
<comment type="caution">
    <text evidence="8">The sequence shown here is derived from an EMBL/GenBank/DDBJ whole genome shotgun (WGS) entry which is preliminary data.</text>
</comment>
<sequence length="339" mass="36745">MTLAAARVARHRVGSALGTLRTVAARRSYTPAPAIFGAYDVLDPASAITAYPDPLDVPAAITRPGYVPPNFFTAPIWEHEAVEVDIEAPGERIALGSRAEARVRKVAGLAAEVLAEVGKLVAPGVTTAELDAAAHRLILARGAYPSPLGYQHYPKSITTSVNNVIAHGIPDDRPLRADDIINVDLTLFYDGYHGDTSATFVLPEVDDKGRELVRLTEEALELAIAACKPGTPYSDIGRVIDEFTKKNGLGINNQFSGHGIGRRFHQPPWIIHYRNSEHGHMQPGDCFTVEPALTQGYRSRGTLWEDGWTVSTDSKARSAQFEHQVLITADGVDVLTRRG</sequence>
<feature type="binding site" evidence="5">
    <location>
        <position position="195"/>
    </location>
    <ligand>
        <name>a divalent metal cation</name>
        <dbReference type="ChEBI" id="CHEBI:60240"/>
        <label>1</label>
    </ligand>
</feature>
<dbReference type="EC" id="3.4.11.18" evidence="6"/>
<feature type="binding site" evidence="5">
    <location>
        <position position="167"/>
    </location>
    <ligand>
        <name>substrate</name>
    </ligand>
</feature>
<keyword evidence="1 5" id="KW-0031">Aminopeptidase</keyword>
<feature type="domain" description="Peptidase M24" evidence="7">
    <location>
        <begin position="102"/>
        <end position="329"/>
    </location>
</feature>
<keyword evidence="3 5" id="KW-0479">Metal-binding</keyword>
<dbReference type="NCBIfam" id="TIGR00500">
    <property type="entry name" value="met_pdase_I"/>
    <property type="match status" value="1"/>
</dbReference>
<dbReference type="GO" id="GO:0046872">
    <property type="term" value="F:metal ion binding"/>
    <property type="evidence" value="ECO:0007669"/>
    <property type="project" value="UniProtKB-UniRule"/>
</dbReference>
<evidence type="ECO:0000256" key="3">
    <source>
        <dbReference type="ARBA" id="ARBA00022723"/>
    </source>
</evidence>
<evidence type="ECO:0000256" key="2">
    <source>
        <dbReference type="ARBA" id="ARBA00022670"/>
    </source>
</evidence>
<dbReference type="InterPro" id="IPR002467">
    <property type="entry name" value="Pept_M24A_MAP1"/>
</dbReference>
<comment type="similarity">
    <text evidence="5">Belongs to the peptidase M24A family. Methionine aminopeptidase type 1 subfamily.</text>
</comment>
<dbReference type="HAMAP" id="MF_01974">
    <property type="entry name" value="MetAP_1"/>
    <property type="match status" value="1"/>
</dbReference>
<evidence type="ECO:0000256" key="5">
    <source>
        <dbReference type="HAMAP-Rule" id="MF_03174"/>
    </source>
</evidence>
<dbReference type="EMBL" id="QKWK01000006">
    <property type="protein sequence ID" value="TXT08932.1"/>
    <property type="molecule type" value="Genomic_DNA"/>
</dbReference>
<comment type="cofactor">
    <cofactor evidence="5">
        <name>Co(2+)</name>
        <dbReference type="ChEBI" id="CHEBI:48828"/>
    </cofactor>
    <cofactor evidence="5">
        <name>Zn(2+)</name>
        <dbReference type="ChEBI" id="CHEBI:29105"/>
    </cofactor>
    <cofactor evidence="5">
        <name>Mn(2+)</name>
        <dbReference type="ChEBI" id="CHEBI:29035"/>
    </cofactor>
    <cofactor evidence="5">
        <name>Fe(2+)</name>
        <dbReference type="ChEBI" id="CHEBI:29033"/>
    </cofactor>
    <text evidence="5">Binds 2 divalent metal cations per subunit. Has a high-affinity and a low affinity metal-binding site. The true nature of the physiological cofactor is under debate. The enzyme is active with cobalt, zinc, manganese or divalent iron ions. Most likely, methionine aminopeptidases function as mononuclear Fe(2+)-metalloproteases under physiological conditions, and the catalytically relevant metal-binding site has been assigned to the histidine-containing high-affinity site.</text>
</comment>
<evidence type="ECO:0000256" key="6">
    <source>
        <dbReference type="RuleBase" id="RU003653"/>
    </source>
</evidence>
<comment type="function">
    <text evidence="6">Cotranslationally removes the N-terminal methionine from nascent proteins. The N-terminal methionine is often cleaved when the second residue in the primary sequence is small and uncharged (Met-Ala-, Cys, Gly, Pro, Ser, Thr, or Val).</text>
</comment>
<dbReference type="Pfam" id="PF00557">
    <property type="entry name" value="Peptidase_M24"/>
    <property type="match status" value="1"/>
</dbReference>
<feature type="binding site" evidence="5">
    <location>
        <position position="195"/>
    </location>
    <ligand>
        <name>a divalent metal cation</name>
        <dbReference type="ChEBI" id="CHEBI:60240"/>
        <label>2</label>
        <note>catalytic</note>
    </ligand>
</feature>
<dbReference type="PANTHER" id="PTHR43330:SF8">
    <property type="entry name" value="METHIONINE AMINOPEPTIDASE 1D, MITOCHONDRIAL"/>
    <property type="match status" value="1"/>
</dbReference>
<feature type="binding site" evidence="5">
    <location>
        <position position="322"/>
    </location>
    <ligand>
        <name>a divalent metal cation</name>
        <dbReference type="ChEBI" id="CHEBI:60240"/>
        <label>2</label>
        <note>catalytic</note>
    </ligand>
</feature>
<feature type="binding site" evidence="5">
    <location>
        <position position="258"/>
    </location>
    <ligand>
        <name>a divalent metal cation</name>
        <dbReference type="ChEBI" id="CHEBI:60240"/>
        <label>2</label>
        <note>catalytic</note>
    </ligand>
</feature>
<feature type="binding site" evidence="5">
    <location>
        <position position="184"/>
    </location>
    <ligand>
        <name>a divalent metal cation</name>
        <dbReference type="ChEBI" id="CHEBI:60240"/>
        <label>1</label>
    </ligand>
</feature>
<protein>
    <recommendedName>
        <fullName evidence="6">Methionine aminopeptidase</fullName>
        <ecNumber evidence="6">3.4.11.18</ecNumber>
    </recommendedName>
</protein>
<gene>
    <name evidence="8" type="ORF">VHUM_02406</name>
</gene>
<feature type="binding site" evidence="5">
    <location>
        <position position="290"/>
    </location>
    <ligand>
        <name>a divalent metal cation</name>
        <dbReference type="ChEBI" id="CHEBI:60240"/>
        <label>2</label>
        <note>catalytic</note>
    </ligand>
</feature>
<dbReference type="PRINTS" id="PR00599">
    <property type="entry name" value="MAPEPTIDASE"/>
</dbReference>
<dbReference type="CDD" id="cd01086">
    <property type="entry name" value="MetAP1"/>
    <property type="match status" value="1"/>
</dbReference>
<keyword evidence="4 5" id="KW-0378">Hydrolase</keyword>
<dbReference type="GO" id="GO:0004239">
    <property type="term" value="F:initiator methionyl aminopeptidase activity"/>
    <property type="evidence" value="ECO:0007669"/>
    <property type="project" value="UniProtKB-UniRule"/>
</dbReference>
<comment type="catalytic activity">
    <reaction evidence="5 6">
        <text>Release of N-terminal amino acids, preferentially methionine, from peptides and arylamides.</text>
        <dbReference type="EC" id="3.4.11.18"/>
    </reaction>
</comment>
<dbReference type="InterPro" id="IPR000994">
    <property type="entry name" value="Pept_M24"/>
</dbReference>
<evidence type="ECO:0000256" key="4">
    <source>
        <dbReference type="ARBA" id="ARBA00022801"/>
    </source>
</evidence>
<evidence type="ECO:0000259" key="7">
    <source>
        <dbReference type="Pfam" id="PF00557"/>
    </source>
</evidence>
<dbReference type="SUPFAM" id="SSF55920">
    <property type="entry name" value="Creatinase/aminopeptidase"/>
    <property type="match status" value="1"/>
</dbReference>
<dbReference type="OrthoDB" id="3209743at2759"/>
<feature type="binding site" evidence="5">
    <location>
        <position position="322"/>
    </location>
    <ligand>
        <name>a divalent metal cation</name>
        <dbReference type="ChEBI" id="CHEBI:60240"/>
        <label>1</label>
    </ligand>
</feature>
<evidence type="ECO:0000313" key="8">
    <source>
        <dbReference type="EMBL" id="TXT08932.1"/>
    </source>
</evidence>
<keyword evidence="2 5" id="KW-0645">Protease</keyword>
<dbReference type="Gene3D" id="3.90.230.10">
    <property type="entry name" value="Creatinase/methionine aminopeptidase superfamily"/>
    <property type="match status" value="1"/>
</dbReference>
<dbReference type="InterPro" id="IPR036005">
    <property type="entry name" value="Creatinase/aminopeptidase-like"/>
</dbReference>
<proteinExistence type="inferred from homology"/>
<dbReference type="PROSITE" id="PS00680">
    <property type="entry name" value="MAP_1"/>
    <property type="match status" value="1"/>
</dbReference>
<evidence type="ECO:0000313" key="9">
    <source>
        <dbReference type="Proteomes" id="UP000473826"/>
    </source>
</evidence>
<dbReference type="GO" id="GO:0070006">
    <property type="term" value="F:metalloaminopeptidase activity"/>
    <property type="evidence" value="ECO:0007669"/>
    <property type="project" value="UniProtKB-UniRule"/>
</dbReference>
<dbReference type="Proteomes" id="UP000473826">
    <property type="component" value="Unassembled WGS sequence"/>
</dbReference>
<dbReference type="PANTHER" id="PTHR43330">
    <property type="entry name" value="METHIONINE AMINOPEPTIDASE"/>
    <property type="match status" value="1"/>
</dbReference>
<keyword evidence="9" id="KW-1185">Reference proteome</keyword>
<dbReference type="GO" id="GO:0006508">
    <property type="term" value="P:proteolysis"/>
    <property type="evidence" value="ECO:0007669"/>
    <property type="project" value="UniProtKB-KW"/>
</dbReference>
<dbReference type="InterPro" id="IPR001714">
    <property type="entry name" value="Pept_M24_MAP"/>
</dbReference>